<dbReference type="Proteomes" id="UP000077315">
    <property type="component" value="Unassembled WGS sequence"/>
</dbReference>
<feature type="domain" description="F-box" evidence="2">
    <location>
        <begin position="9"/>
        <end position="47"/>
    </location>
</feature>
<proteinExistence type="predicted"/>
<dbReference type="SUPFAM" id="SSF81383">
    <property type="entry name" value="F-box domain"/>
    <property type="match status" value="1"/>
</dbReference>
<dbReference type="RefSeq" id="XP_018294832.1">
    <property type="nucleotide sequence ID" value="XM_018435195.1"/>
</dbReference>
<dbReference type="InParanoid" id="A0A162UKC1"/>
<feature type="signal peptide" evidence="1">
    <location>
        <begin position="1"/>
        <end position="16"/>
    </location>
</feature>
<dbReference type="GeneID" id="28996101"/>
<dbReference type="OrthoDB" id="10340894at2759"/>
<accession>A0A162UKC1</accession>
<name>A0A162UKC1_PHYB8</name>
<evidence type="ECO:0000259" key="2">
    <source>
        <dbReference type="Pfam" id="PF12937"/>
    </source>
</evidence>
<dbReference type="InterPro" id="IPR001810">
    <property type="entry name" value="F-box_dom"/>
</dbReference>
<organism evidence="3 4">
    <name type="scientific">Phycomyces blakesleeanus (strain ATCC 8743b / DSM 1359 / FGSC 10004 / NBRC 33097 / NRRL 1555)</name>
    <dbReference type="NCBI Taxonomy" id="763407"/>
    <lineage>
        <taxon>Eukaryota</taxon>
        <taxon>Fungi</taxon>
        <taxon>Fungi incertae sedis</taxon>
        <taxon>Mucoromycota</taxon>
        <taxon>Mucoromycotina</taxon>
        <taxon>Mucoromycetes</taxon>
        <taxon>Mucorales</taxon>
        <taxon>Phycomycetaceae</taxon>
        <taxon>Phycomyces</taxon>
    </lineage>
</organism>
<evidence type="ECO:0000313" key="4">
    <source>
        <dbReference type="Proteomes" id="UP000077315"/>
    </source>
</evidence>
<feature type="chain" id="PRO_5007840146" description="F-box domain-containing protein" evidence="1">
    <location>
        <begin position="17"/>
        <end position="614"/>
    </location>
</feature>
<dbReference type="SUPFAM" id="SSF52047">
    <property type="entry name" value="RNI-like"/>
    <property type="match status" value="1"/>
</dbReference>
<dbReference type="Gene3D" id="3.80.10.10">
    <property type="entry name" value="Ribonuclease Inhibitor"/>
    <property type="match status" value="1"/>
</dbReference>
<evidence type="ECO:0000313" key="3">
    <source>
        <dbReference type="EMBL" id="OAD76792.1"/>
    </source>
</evidence>
<evidence type="ECO:0000256" key="1">
    <source>
        <dbReference type="SAM" id="SignalP"/>
    </source>
</evidence>
<sequence>MIASGLSFEILFSVASLLTTKDKLCCTLVCSSWKAPFQDALWSTVDISGYEKLDAMCNLILQPNVYLQNGHRVRKLLFNKGVATSESQLLKIQQYFCNIEYLKIRLGNLTQYKTAVVSADWSLWRTLTHLDIYVSGLNSENEPRDVLHIVSFLPALRRFDLTDKYYTLRLPYTLQDFENFHAYLPRLEYLAMDFLTKKISFEEVLQANIIPTTVLTTVNLFNRRMDHGWLYYCALKYPNVHTFGWRADCRQDATEQEQEQAMSMISSFTSFFPHLHTLFFRELLTIDLRHTILWKLLCQAGVYPKHLHYDLEWMDSSPYQSRRTLSNGMYSCSEHLETLSLTSFNHNFLLTHSLLTLGEFPRLVDLRIMLNRASIFFDVILDQCISLKSLKLDNCLVIFDSATPENSAKHGLRQIEICHLKVGPKIFHYISVRCQELDHLSLNEMRIVGSMSKDSGALYLNMPYTCLKLLKLNNVYFYSSDNEYDKDLIKIFCIEQSDSSVTNALKNIKTFERYPICVLAGLWFYYCLNRSEGNLAAKIRILNPDEIDFAQKYFKSFRNKMIGSPINLFGTSREFHSIEERTWKDDLVKGHVRFFCKYMSELSIDNVPFCKNTT</sequence>
<dbReference type="InterPro" id="IPR032675">
    <property type="entry name" value="LRR_dom_sf"/>
</dbReference>
<dbReference type="InterPro" id="IPR036047">
    <property type="entry name" value="F-box-like_dom_sf"/>
</dbReference>
<protein>
    <recommendedName>
        <fullName evidence="2">F-box domain-containing protein</fullName>
    </recommendedName>
</protein>
<keyword evidence="4" id="KW-1185">Reference proteome</keyword>
<keyword evidence="1" id="KW-0732">Signal</keyword>
<dbReference type="Pfam" id="PF12937">
    <property type="entry name" value="F-box-like"/>
    <property type="match status" value="1"/>
</dbReference>
<gene>
    <name evidence="3" type="ORF">PHYBLDRAFT_165299</name>
</gene>
<dbReference type="VEuPathDB" id="FungiDB:PHYBLDRAFT_165299"/>
<dbReference type="AlphaFoldDB" id="A0A162UKC1"/>
<dbReference type="EMBL" id="KV440975">
    <property type="protein sequence ID" value="OAD76792.1"/>
    <property type="molecule type" value="Genomic_DNA"/>
</dbReference>
<reference evidence="4" key="1">
    <citation type="submission" date="2015-06" db="EMBL/GenBank/DDBJ databases">
        <title>Expansion of signal transduction pathways in fungi by whole-genome duplication.</title>
        <authorList>
            <consortium name="DOE Joint Genome Institute"/>
            <person name="Corrochano L.M."/>
            <person name="Kuo A."/>
            <person name="Marcet-Houben M."/>
            <person name="Polaino S."/>
            <person name="Salamov A."/>
            <person name="Villalobos J.M."/>
            <person name="Alvarez M.I."/>
            <person name="Avalos J."/>
            <person name="Benito E.P."/>
            <person name="Benoit I."/>
            <person name="Burger G."/>
            <person name="Camino L.P."/>
            <person name="Canovas D."/>
            <person name="Cerda-Olmedo E."/>
            <person name="Cheng J.-F."/>
            <person name="Dominguez A."/>
            <person name="Elias M."/>
            <person name="Eslava A.P."/>
            <person name="Glaser F."/>
            <person name="Grimwood J."/>
            <person name="Gutierrez G."/>
            <person name="Heitman J."/>
            <person name="Henrissat B."/>
            <person name="Iturriaga E.A."/>
            <person name="Lang B.F."/>
            <person name="Lavin J.L."/>
            <person name="Lee S."/>
            <person name="Li W."/>
            <person name="Lindquist E."/>
            <person name="Lopez-Garcia S."/>
            <person name="Luque E.M."/>
            <person name="Marcos A.T."/>
            <person name="Martin J."/>
            <person name="McCluskey K."/>
            <person name="Medina H.R."/>
            <person name="Miralles-Duran A."/>
            <person name="Miyazaki A."/>
            <person name="Munoz-Torres E."/>
            <person name="Oguiza J.A."/>
            <person name="Ohm R."/>
            <person name="Olmedo M."/>
            <person name="Orejas M."/>
            <person name="Ortiz-Castellanos L."/>
            <person name="Pisabarro A.G."/>
            <person name="Rodriguez-Romero J."/>
            <person name="Ruiz-Herrera J."/>
            <person name="Ruiz-Vazquez R."/>
            <person name="Sanz C."/>
            <person name="Schackwitz W."/>
            <person name="Schmutz J."/>
            <person name="Shahriari M."/>
            <person name="Shelest E."/>
            <person name="Silva-Franco F."/>
            <person name="Soanes D."/>
            <person name="Syed K."/>
            <person name="Tagua V.G."/>
            <person name="Talbot N.J."/>
            <person name="Thon M."/>
            <person name="De vries R.P."/>
            <person name="Wiebenga A."/>
            <person name="Yadav J.S."/>
            <person name="Braun E.L."/>
            <person name="Baker S."/>
            <person name="Garre V."/>
            <person name="Horwitz B."/>
            <person name="Torres-Martinez S."/>
            <person name="Idnurm A."/>
            <person name="Herrera-Estrella A."/>
            <person name="Gabaldon T."/>
            <person name="Grigoriev I.V."/>
        </authorList>
    </citation>
    <scope>NUCLEOTIDE SEQUENCE [LARGE SCALE GENOMIC DNA]</scope>
    <source>
        <strain evidence="4">NRRL 1555(-)</strain>
    </source>
</reference>
<dbReference type="Gene3D" id="1.20.1280.50">
    <property type="match status" value="1"/>
</dbReference>